<dbReference type="AlphaFoldDB" id="J6F1W6"/>
<organism evidence="2 3">
    <name type="scientific">Trichosporon asahii var. asahii (strain ATCC 90039 / CBS 2479 / JCM 2466 / KCTC 7840 / NBRC 103889/ NCYC 2677 / UAMH 7654)</name>
    <name type="common">Yeast</name>
    <dbReference type="NCBI Taxonomy" id="1186058"/>
    <lineage>
        <taxon>Eukaryota</taxon>
        <taxon>Fungi</taxon>
        <taxon>Dikarya</taxon>
        <taxon>Basidiomycota</taxon>
        <taxon>Agaricomycotina</taxon>
        <taxon>Tremellomycetes</taxon>
        <taxon>Trichosporonales</taxon>
        <taxon>Trichosporonaceae</taxon>
        <taxon>Trichosporon</taxon>
    </lineage>
</organism>
<dbReference type="VEuPathDB" id="FungiDB:A1Q1_01816"/>
<feature type="region of interest" description="Disordered" evidence="1">
    <location>
        <begin position="147"/>
        <end position="180"/>
    </location>
</feature>
<feature type="compositionally biased region" description="Low complexity" evidence="1">
    <location>
        <begin position="160"/>
        <end position="173"/>
    </location>
</feature>
<dbReference type="KEGG" id="tasa:A1Q1_01816"/>
<evidence type="ECO:0000313" key="3">
    <source>
        <dbReference type="Proteomes" id="UP000002748"/>
    </source>
</evidence>
<dbReference type="Proteomes" id="UP000002748">
    <property type="component" value="Unassembled WGS sequence"/>
</dbReference>
<accession>J6F1W6</accession>
<name>J6F1W6_TRIAS</name>
<feature type="compositionally biased region" description="Basic and acidic residues" evidence="1">
    <location>
        <begin position="67"/>
        <end position="90"/>
    </location>
</feature>
<sequence>MNTVRLSQRDRVLTCALWDGAKQMEGEDVPDNRTPVPHRLAGGSVQKTSGVVSGADTDPGMASIRESTGEHEVHSTEPTQRRAPDSDGTHPSHINLVPPHLRVSPLPTKALKFARFALSLSLVAAAPGTSQPAQLGQLGQLAQLAQLAQPAPPASPASPAPVGSTSSAPGSASNETPFPNAGTYKATVERLFPDLSTAYTATFLRTFTSFTNRAAYSEHGIEAQCFLRGVIEEVPPGHNVHVEELDCGELQRSLVVRFLTSIFPSSTSTPPKRTAVRALAGEYQETGVDVRAMLNLDMTAYCPDEGNVTLAGAIAAYRERPHV</sequence>
<feature type="region of interest" description="Disordered" evidence="1">
    <location>
        <begin position="25"/>
        <end position="100"/>
    </location>
</feature>
<protein>
    <submittedName>
        <fullName evidence="2">Uncharacterized protein</fullName>
    </submittedName>
</protein>
<dbReference type="HOGENOM" id="CLU_861041_0_0_1"/>
<reference evidence="2 3" key="1">
    <citation type="journal article" date="2012" name="Eukaryot. Cell">
        <title>Draft genome sequence of CBS 2479, the standard type strain of Trichosporon asahii.</title>
        <authorList>
            <person name="Yang R.Y."/>
            <person name="Li H.T."/>
            <person name="Zhu H."/>
            <person name="Zhou G.P."/>
            <person name="Wang M."/>
            <person name="Wang L."/>
        </authorList>
    </citation>
    <scope>NUCLEOTIDE SEQUENCE [LARGE SCALE GENOMIC DNA]</scope>
    <source>
        <strain evidence="3">ATCC 90039 / CBS 2479 / JCM 2466 / KCTC 7840 / NCYC 2677 / UAMH 7654</strain>
    </source>
</reference>
<evidence type="ECO:0000256" key="1">
    <source>
        <dbReference type="SAM" id="MobiDB-lite"/>
    </source>
</evidence>
<comment type="caution">
    <text evidence="2">The sequence shown here is derived from an EMBL/GenBank/DDBJ whole genome shotgun (WGS) entry which is preliminary data.</text>
</comment>
<evidence type="ECO:0000313" key="2">
    <source>
        <dbReference type="EMBL" id="EJT49167.1"/>
    </source>
</evidence>
<dbReference type="EMBL" id="ALBS01000178">
    <property type="protein sequence ID" value="EJT49167.1"/>
    <property type="molecule type" value="Genomic_DNA"/>
</dbReference>
<dbReference type="GeneID" id="25985330"/>
<gene>
    <name evidence="2" type="ORF">A1Q1_01816</name>
</gene>
<proteinExistence type="predicted"/>
<feature type="compositionally biased region" description="Pro residues" evidence="1">
    <location>
        <begin position="150"/>
        <end position="159"/>
    </location>
</feature>
<dbReference type="RefSeq" id="XP_014180330.1">
    <property type="nucleotide sequence ID" value="XM_014324855.1"/>
</dbReference>